<feature type="compositionally biased region" description="Pro residues" evidence="1">
    <location>
        <begin position="28"/>
        <end position="37"/>
    </location>
</feature>
<sequence length="373" mass="39711">MAQLPHSPYNPFLSRAEVAPTPTGASYQPPPGPPPPGGSQVHTAAPSSSGPVHAESTPASSNSDASLELLSEDMPPAYTLGPDIYQGERSLEYGPARPFQPPPPQPQLTAGMYSHPPGQQHQQYHPPPPHGWSGPALQYPPPPMHPSQAPPGPISDFARDFYASGAGPSTSGNQQQHAPPPGPPSLQQQYAPPPGPPPVEQKVPSAPDDQRPTTMPTPGHPLLRNGKTLVYPRGYQCHKCSNSGYKNFDPTRPCSKCWDHYARPYAGALVYAPDASSGSSQSTNLQRPLPVRITNSLPPAIRPQGSYPVQTMYSSMPTMMYPTGPPPGAVVYSPGDTRLGGQRCFRCDGRGVNTILLVDVPCNQCHGVGRVYS</sequence>
<feature type="compositionally biased region" description="Polar residues" evidence="1">
    <location>
        <begin position="167"/>
        <end position="177"/>
    </location>
</feature>
<dbReference type="EMBL" id="CAVNYO010000478">
    <property type="protein sequence ID" value="CAK5284075.1"/>
    <property type="molecule type" value="Genomic_DNA"/>
</dbReference>
<dbReference type="GO" id="GO:0005737">
    <property type="term" value="C:cytoplasm"/>
    <property type="evidence" value="ECO:0007669"/>
    <property type="project" value="TreeGrafter"/>
</dbReference>
<feature type="compositionally biased region" description="Pro residues" evidence="1">
    <location>
        <begin position="138"/>
        <end position="153"/>
    </location>
</feature>
<proteinExistence type="predicted"/>
<comment type="caution">
    <text evidence="2">The sequence shown here is derived from an EMBL/GenBank/DDBJ whole genome shotgun (WGS) entry which is preliminary data.</text>
</comment>
<reference evidence="2" key="1">
    <citation type="submission" date="2023-11" db="EMBL/GenBank/DDBJ databases">
        <authorList>
            <person name="De Vega J J."/>
            <person name="De Vega J J."/>
        </authorList>
    </citation>
    <scope>NUCLEOTIDE SEQUENCE</scope>
</reference>
<evidence type="ECO:0000313" key="2">
    <source>
        <dbReference type="EMBL" id="CAK5284075.1"/>
    </source>
</evidence>
<dbReference type="PANTHER" id="PTHR28031:SF1">
    <property type="entry name" value="PROLINE-RICH PROTEIN HUA1"/>
    <property type="match status" value="1"/>
</dbReference>
<feature type="compositionally biased region" description="Polar residues" evidence="1">
    <location>
        <begin position="40"/>
        <end position="50"/>
    </location>
</feature>
<dbReference type="Proteomes" id="UP001295794">
    <property type="component" value="Unassembled WGS sequence"/>
</dbReference>
<protein>
    <submittedName>
        <fullName evidence="2">Uncharacterized protein</fullName>
    </submittedName>
</protein>
<dbReference type="InterPro" id="IPR038910">
    <property type="entry name" value="Hua1-like"/>
</dbReference>
<feature type="compositionally biased region" description="Low complexity" evidence="1">
    <location>
        <begin position="115"/>
        <end position="124"/>
    </location>
</feature>
<evidence type="ECO:0000313" key="3">
    <source>
        <dbReference type="Proteomes" id="UP001295794"/>
    </source>
</evidence>
<evidence type="ECO:0000256" key="1">
    <source>
        <dbReference type="SAM" id="MobiDB-lite"/>
    </source>
</evidence>
<gene>
    <name evidence="2" type="ORF">MYCIT1_LOCUS37082</name>
</gene>
<dbReference type="PANTHER" id="PTHR28031">
    <property type="entry name" value="PROLINE-RICH PROTEIN HUA1"/>
    <property type="match status" value="1"/>
</dbReference>
<organism evidence="2 3">
    <name type="scientific">Mycena citricolor</name>
    <dbReference type="NCBI Taxonomy" id="2018698"/>
    <lineage>
        <taxon>Eukaryota</taxon>
        <taxon>Fungi</taxon>
        <taxon>Dikarya</taxon>
        <taxon>Basidiomycota</taxon>
        <taxon>Agaricomycotina</taxon>
        <taxon>Agaricomycetes</taxon>
        <taxon>Agaricomycetidae</taxon>
        <taxon>Agaricales</taxon>
        <taxon>Marasmiineae</taxon>
        <taxon>Mycenaceae</taxon>
        <taxon>Mycena</taxon>
    </lineage>
</organism>
<feature type="region of interest" description="Disordered" evidence="1">
    <location>
        <begin position="1"/>
        <end position="227"/>
    </location>
</feature>
<keyword evidence="3" id="KW-1185">Reference proteome</keyword>
<accession>A0AAD2HZB7</accession>
<dbReference type="AlphaFoldDB" id="A0AAD2HZB7"/>
<name>A0AAD2HZB7_9AGAR</name>